<dbReference type="InterPro" id="IPR006016">
    <property type="entry name" value="UspA"/>
</dbReference>
<dbReference type="EMBL" id="WUYX01000002">
    <property type="protein sequence ID" value="MXV60513.1"/>
    <property type="molecule type" value="Genomic_DNA"/>
</dbReference>
<dbReference type="OrthoDB" id="105697at2157"/>
<accession>A0A6B0VGK7</accession>
<dbReference type="CDD" id="cd00293">
    <property type="entry name" value="USP-like"/>
    <property type="match status" value="1"/>
</dbReference>
<dbReference type="Gene3D" id="3.40.50.620">
    <property type="entry name" value="HUPs"/>
    <property type="match status" value="1"/>
</dbReference>
<dbReference type="Proteomes" id="UP000434101">
    <property type="component" value="Unassembled WGS sequence"/>
</dbReference>
<sequence>MAGANHIDDPIRSILVATDGSDSAKDALERGLQLAEATGANVHILSVVDTTSNPMRFGVADVAELHETRERVVDEIVAAIDNRDIEVHGSIRRGHPASTILTYADENAIDLLVIGRTGRGRVAEALLGSTADRLVRQASIPVIVVPADEDRDEDGRQNDSSH</sequence>
<dbReference type="AlphaFoldDB" id="A0A6B0VGK7"/>
<gene>
    <name evidence="3" type="ORF">GS429_00195</name>
</gene>
<feature type="domain" description="UspA" evidence="2">
    <location>
        <begin position="11"/>
        <end position="146"/>
    </location>
</feature>
<proteinExistence type="inferred from homology"/>
<comment type="caution">
    <text evidence="3">The sequence shown here is derived from an EMBL/GenBank/DDBJ whole genome shotgun (WGS) entry which is preliminary data.</text>
</comment>
<evidence type="ECO:0000259" key="2">
    <source>
        <dbReference type="Pfam" id="PF00582"/>
    </source>
</evidence>
<evidence type="ECO:0000313" key="4">
    <source>
        <dbReference type="Proteomes" id="UP000434101"/>
    </source>
</evidence>
<keyword evidence="4" id="KW-1185">Reference proteome</keyword>
<dbReference type="PRINTS" id="PR01438">
    <property type="entry name" value="UNVRSLSTRESS"/>
</dbReference>
<dbReference type="RefSeq" id="WP_160061525.1">
    <property type="nucleotide sequence ID" value="NZ_WUYX01000002.1"/>
</dbReference>
<dbReference type="SUPFAM" id="SSF52402">
    <property type="entry name" value="Adenine nucleotide alpha hydrolases-like"/>
    <property type="match status" value="1"/>
</dbReference>
<dbReference type="Pfam" id="PF00582">
    <property type="entry name" value="Usp"/>
    <property type="match status" value="1"/>
</dbReference>
<organism evidence="3 4">
    <name type="scientific">Natronorubrum halalkaliphilum</name>
    <dbReference type="NCBI Taxonomy" id="2691917"/>
    <lineage>
        <taxon>Archaea</taxon>
        <taxon>Methanobacteriati</taxon>
        <taxon>Methanobacteriota</taxon>
        <taxon>Stenosarchaea group</taxon>
        <taxon>Halobacteria</taxon>
        <taxon>Halobacteriales</taxon>
        <taxon>Natrialbaceae</taxon>
        <taxon>Natronorubrum</taxon>
    </lineage>
</organism>
<reference evidence="3 4" key="1">
    <citation type="submission" date="2020-01" db="EMBL/GenBank/DDBJ databases">
        <title>Natronorubrum sp. JWXQ-INN 674 isolated from Inner Mongolia Autonomous Region of China.</title>
        <authorList>
            <person name="Xue Q."/>
        </authorList>
    </citation>
    <scope>NUCLEOTIDE SEQUENCE [LARGE SCALE GENOMIC DNA]</scope>
    <source>
        <strain evidence="3 4">JWXQ-INN-674</strain>
    </source>
</reference>
<dbReference type="InterPro" id="IPR006015">
    <property type="entry name" value="Universal_stress_UspA"/>
</dbReference>
<dbReference type="PANTHER" id="PTHR46268">
    <property type="entry name" value="STRESS RESPONSE PROTEIN NHAX"/>
    <property type="match status" value="1"/>
</dbReference>
<dbReference type="InterPro" id="IPR014729">
    <property type="entry name" value="Rossmann-like_a/b/a_fold"/>
</dbReference>
<name>A0A6B0VGK7_9EURY</name>
<protein>
    <submittedName>
        <fullName evidence="3">Universal stress protein</fullName>
    </submittedName>
</protein>
<dbReference type="PANTHER" id="PTHR46268:SF6">
    <property type="entry name" value="UNIVERSAL STRESS PROTEIN UP12"/>
    <property type="match status" value="1"/>
</dbReference>
<comment type="similarity">
    <text evidence="1">Belongs to the universal stress protein A family.</text>
</comment>
<evidence type="ECO:0000256" key="1">
    <source>
        <dbReference type="ARBA" id="ARBA00008791"/>
    </source>
</evidence>
<evidence type="ECO:0000313" key="3">
    <source>
        <dbReference type="EMBL" id="MXV60513.1"/>
    </source>
</evidence>